<evidence type="ECO:0000256" key="1">
    <source>
        <dbReference type="SAM" id="Phobius"/>
    </source>
</evidence>
<dbReference type="HOGENOM" id="CLU_2684735_0_0_10"/>
<reference evidence="3" key="1">
    <citation type="submission" date="2012-02" db="EMBL/GenBank/DDBJ databases">
        <title>Complete sequence of plasmid 1 of Prevotella dentalis DSM 3688.</title>
        <authorList>
            <person name="Lucas S."/>
            <person name="Copeland A."/>
            <person name="Lapidus A."/>
            <person name="Glavina del Rio T."/>
            <person name="Dalin E."/>
            <person name="Tice H."/>
            <person name="Bruce D."/>
            <person name="Goodwin L."/>
            <person name="Pitluck S."/>
            <person name="Peters L."/>
            <person name="Mikhailova N."/>
            <person name="Chertkov O."/>
            <person name="Kyrpides N."/>
            <person name="Mavromatis K."/>
            <person name="Ivanova N."/>
            <person name="Brettin T."/>
            <person name="Detter J.C."/>
            <person name="Han C."/>
            <person name="Larimer F."/>
            <person name="Land M."/>
            <person name="Hauser L."/>
            <person name="Markowitz V."/>
            <person name="Cheng J.-F."/>
            <person name="Hugenholtz P."/>
            <person name="Woyke T."/>
            <person name="Wu D."/>
            <person name="Gronow S."/>
            <person name="Wellnitz S."/>
            <person name="Brambilla E."/>
            <person name="Klenk H.-P."/>
            <person name="Eisen J.A."/>
        </authorList>
    </citation>
    <scope>NUCLEOTIDE SEQUENCE [LARGE SCALE GENOMIC DNA]</scope>
    <source>
        <strain evidence="3">ATCC 49559 / DSM 3688 / JCM 13448 / NCTC 12043 / ES 2772</strain>
        <plasmid evidence="3">pPREDE01</plasmid>
    </source>
</reference>
<organism evidence="2 3">
    <name type="scientific">Prevotella dentalis (strain ATCC 49559 / DSM 3688 / JCM 13448 / NCTC 12043 / ES 2772)</name>
    <name type="common">Mitsuokella dentalis</name>
    <dbReference type="NCBI Taxonomy" id="908937"/>
    <lineage>
        <taxon>Bacteria</taxon>
        <taxon>Pseudomonadati</taxon>
        <taxon>Bacteroidota</taxon>
        <taxon>Bacteroidia</taxon>
        <taxon>Bacteroidales</taxon>
        <taxon>Prevotellaceae</taxon>
        <taxon>Prevotella</taxon>
    </lineage>
</organism>
<feature type="transmembrane region" description="Helical" evidence="1">
    <location>
        <begin position="36"/>
        <end position="57"/>
    </location>
</feature>
<geneLocation type="plasmid" evidence="2 3">
    <name>pPREDE01</name>
</geneLocation>
<dbReference type="EMBL" id="CP003370">
    <property type="protein sequence ID" value="AGB29943.1"/>
    <property type="molecule type" value="Genomic_DNA"/>
</dbReference>
<keyword evidence="1" id="KW-1133">Transmembrane helix</keyword>
<proteinExistence type="predicted"/>
<feature type="transmembrane region" description="Helical" evidence="1">
    <location>
        <begin position="7"/>
        <end position="24"/>
    </location>
</feature>
<gene>
    <name evidence="2" type="ordered locus">Prede_2720</name>
</gene>
<evidence type="ECO:0000313" key="3">
    <source>
        <dbReference type="Proteomes" id="UP000010862"/>
    </source>
</evidence>
<protein>
    <submittedName>
        <fullName evidence="2">Uncharacterized protein</fullName>
    </submittedName>
</protein>
<name>L0JGG0_PREDD</name>
<accession>L0JGG0</accession>
<sequence length="74" mass="9084">MRFFSNIYAIVYFFLLSLVVYFIFEFTNYRWFVGNGFIIWLIFVIISLFIIFMNILYKNNKKGENNEKVDSKNR</sequence>
<dbReference type="KEGG" id="pdt:Prede_2720"/>
<keyword evidence="2" id="KW-0614">Plasmid</keyword>
<keyword evidence="3" id="KW-1185">Reference proteome</keyword>
<keyword evidence="1" id="KW-0812">Transmembrane</keyword>
<dbReference type="Proteomes" id="UP000010862">
    <property type="component" value="Plasmid pPREDE01"/>
</dbReference>
<dbReference type="AlphaFoldDB" id="L0JGG0"/>
<keyword evidence="1" id="KW-0472">Membrane</keyword>
<evidence type="ECO:0000313" key="2">
    <source>
        <dbReference type="EMBL" id="AGB29943.1"/>
    </source>
</evidence>